<organism evidence="2 3">
    <name type="scientific">Phytophthora pseudosyringae</name>
    <dbReference type="NCBI Taxonomy" id="221518"/>
    <lineage>
        <taxon>Eukaryota</taxon>
        <taxon>Sar</taxon>
        <taxon>Stramenopiles</taxon>
        <taxon>Oomycota</taxon>
        <taxon>Peronosporomycetes</taxon>
        <taxon>Peronosporales</taxon>
        <taxon>Peronosporaceae</taxon>
        <taxon>Phytophthora</taxon>
    </lineage>
</organism>
<feature type="compositionally biased region" description="Basic and acidic residues" evidence="1">
    <location>
        <begin position="1"/>
        <end position="10"/>
    </location>
</feature>
<evidence type="ECO:0008006" key="4">
    <source>
        <dbReference type="Google" id="ProtNLM"/>
    </source>
</evidence>
<evidence type="ECO:0000313" key="2">
    <source>
        <dbReference type="EMBL" id="KAG7375386.1"/>
    </source>
</evidence>
<keyword evidence="3" id="KW-1185">Reference proteome</keyword>
<feature type="region of interest" description="Disordered" evidence="1">
    <location>
        <begin position="80"/>
        <end position="149"/>
    </location>
</feature>
<dbReference type="Proteomes" id="UP000694044">
    <property type="component" value="Unassembled WGS sequence"/>
</dbReference>
<dbReference type="PANTHER" id="PTHR35796">
    <property type="entry name" value="HYPOTHETICAL CYTOSOLIC PROTEIN"/>
    <property type="match status" value="1"/>
</dbReference>
<feature type="compositionally biased region" description="Low complexity" evidence="1">
    <location>
        <begin position="22"/>
        <end position="33"/>
    </location>
</feature>
<dbReference type="EMBL" id="JAGDFM010001222">
    <property type="protein sequence ID" value="KAG7375386.1"/>
    <property type="molecule type" value="Genomic_DNA"/>
</dbReference>
<accession>A0A8T1V3A7</accession>
<reference evidence="2" key="1">
    <citation type="submission" date="2021-02" db="EMBL/GenBank/DDBJ databases">
        <authorList>
            <person name="Palmer J.M."/>
        </authorList>
    </citation>
    <scope>NUCLEOTIDE SEQUENCE</scope>
    <source>
        <strain evidence="2">SCRP734</strain>
    </source>
</reference>
<feature type="compositionally biased region" description="Basic and acidic residues" evidence="1">
    <location>
        <begin position="119"/>
        <end position="149"/>
    </location>
</feature>
<name>A0A8T1V3A7_9STRA</name>
<dbReference type="AlphaFoldDB" id="A0A8T1V3A7"/>
<feature type="compositionally biased region" description="Basic and acidic residues" evidence="1">
    <location>
        <begin position="98"/>
        <end position="110"/>
    </location>
</feature>
<dbReference type="PANTHER" id="PTHR35796:SF3">
    <property type="entry name" value="BHLH DOMAIN-CONTAINING PROTEIN"/>
    <property type="match status" value="1"/>
</dbReference>
<protein>
    <recommendedName>
        <fullName evidence="4">M96 mating-specific protein</fullName>
    </recommendedName>
</protein>
<gene>
    <name evidence="2" type="ORF">PHYPSEUDO_001557</name>
</gene>
<evidence type="ECO:0000256" key="1">
    <source>
        <dbReference type="SAM" id="MobiDB-lite"/>
    </source>
</evidence>
<feature type="region of interest" description="Disordered" evidence="1">
    <location>
        <begin position="1"/>
        <end position="58"/>
    </location>
</feature>
<dbReference type="OrthoDB" id="128818at2759"/>
<comment type="caution">
    <text evidence="2">The sequence shown here is derived from an EMBL/GenBank/DDBJ whole genome shotgun (WGS) entry which is preliminary data.</text>
</comment>
<sequence length="202" mass="23065">MTGDCDDHIVNPDAPLHTNRTLPPHSSLSHFSSRLIPGTQQPTDQLFSREPSNSPSKMHSKILLALALCVAASMLQATDARGAPARMSPRRQLGSYKDYGHHSRKHDHDHDHKRKHDRHDKDHYRRRLEDKGAKSKATESSDYSYGKDDYGHDDYGHDDYGYKHDDYGHDDYEHKGYGYKNDDYDYKGYGGSYSYGGKSYGE</sequence>
<feature type="compositionally biased region" description="Polar residues" evidence="1">
    <location>
        <begin position="38"/>
        <end position="57"/>
    </location>
</feature>
<evidence type="ECO:0000313" key="3">
    <source>
        <dbReference type="Proteomes" id="UP000694044"/>
    </source>
</evidence>
<proteinExistence type="predicted"/>